<evidence type="ECO:0000313" key="4">
    <source>
        <dbReference type="Proteomes" id="UP000000387"/>
    </source>
</evidence>
<feature type="region of interest" description="Disordered" evidence="2">
    <location>
        <begin position="55"/>
        <end position="74"/>
    </location>
</feature>
<dbReference type="HOGENOM" id="CLU_2025014_0_0_11"/>
<protein>
    <submittedName>
        <fullName evidence="3">Uncharacterized protein</fullName>
    </submittedName>
</protein>
<sequence length="122" mass="13251">MSILGLGLDDAERDADELELEELDEELELDELEEDDELEDAGDVASIPFTLGAHADKNTAPALEPRTSKAVRRSNREDMSRVLLIGSVGQIGICLSLGLHCPFARHSAQVPVIISNTRRTGV</sequence>
<feature type="coiled-coil region" evidence="1">
    <location>
        <begin position="8"/>
        <end position="40"/>
    </location>
</feature>
<name>E3H0Z7_ROTDC</name>
<evidence type="ECO:0000256" key="1">
    <source>
        <dbReference type="SAM" id="Coils"/>
    </source>
</evidence>
<accession>E3H0Z7</accession>
<dbReference type="RefSeq" id="WP_013397825.1">
    <property type="nucleotide sequence ID" value="NC_014643.1"/>
</dbReference>
<gene>
    <name evidence="3" type="ordered locus">HMPREF0733_10542</name>
</gene>
<organism evidence="3 4">
    <name type="scientific">Rothia dentocariosa (strain ATCC 17931 / CDC X599 / XDIA)</name>
    <dbReference type="NCBI Taxonomy" id="762948"/>
    <lineage>
        <taxon>Bacteria</taxon>
        <taxon>Bacillati</taxon>
        <taxon>Actinomycetota</taxon>
        <taxon>Actinomycetes</taxon>
        <taxon>Micrococcales</taxon>
        <taxon>Micrococcaceae</taxon>
        <taxon>Rothia</taxon>
    </lineage>
</organism>
<evidence type="ECO:0000313" key="3">
    <source>
        <dbReference type="EMBL" id="ADP40000.1"/>
    </source>
</evidence>
<reference evidence="4" key="1">
    <citation type="submission" date="2010-10" db="EMBL/GenBank/DDBJ databases">
        <title>The complete genome of Rothia dentocariosa ATCC 17931.</title>
        <authorList>
            <person name="Muzny D."/>
            <person name="Qin X."/>
            <person name="Buhay C."/>
            <person name="Dugan-Rocha S."/>
            <person name="Ding Y."/>
            <person name="Chen G."/>
            <person name="Hawes A."/>
            <person name="Holder M."/>
            <person name="Jhangiani S."/>
            <person name="Johnson A."/>
            <person name="Khan Z."/>
            <person name="Li Z."/>
            <person name="Liu W."/>
            <person name="Liu X."/>
            <person name="Perez L."/>
            <person name="Shen H."/>
            <person name="Wang Q."/>
            <person name="Watt J."/>
            <person name="Xi L."/>
            <person name="Xin Y."/>
            <person name="Zhou J."/>
            <person name="Deng J."/>
            <person name="Jiang H."/>
            <person name="Liu Y."/>
            <person name="Qu J."/>
            <person name="Song X.-Z."/>
            <person name="Zhang L."/>
            <person name="Villasana D."/>
            <person name="Johnson A."/>
            <person name="Liu J."/>
            <person name="Liyanage D."/>
            <person name="Lorensuhewa L."/>
            <person name="Robinson T."/>
            <person name="Song A."/>
            <person name="Song B.-B."/>
            <person name="Dinh H."/>
            <person name="Thornton R."/>
            <person name="Coyle M."/>
            <person name="Francisco L."/>
            <person name="Jackson L."/>
            <person name="Javaid M."/>
            <person name="Korchina V."/>
            <person name="Kovar C."/>
            <person name="Mata R."/>
            <person name="Mathew T."/>
            <person name="Ngo R."/>
            <person name="Nguyen L."/>
            <person name="Nguyen N."/>
            <person name="Okwuonu G."/>
            <person name="Ongeri F."/>
            <person name="Pham C."/>
            <person name="Simmons D."/>
            <person name="Wilczek-Boney K."/>
            <person name="Hale W."/>
            <person name="Jakkamsetti A."/>
            <person name="Pham P."/>
            <person name="Ruth R."/>
            <person name="San Lucas F."/>
            <person name="Warren J."/>
            <person name="Zhang J."/>
            <person name="Zhao Z."/>
            <person name="Zhou C."/>
            <person name="Zhu D."/>
            <person name="Lee S."/>
            <person name="Bess C."/>
            <person name="Blankenburg K."/>
            <person name="Forbes L."/>
            <person name="Fu Q."/>
            <person name="Gubbala S."/>
            <person name="Hirani K."/>
            <person name="Jayaseelan J.C."/>
            <person name="Lara F."/>
            <person name="Munidasa M."/>
            <person name="Palculict T."/>
            <person name="Patil S."/>
            <person name="Pu L.-L."/>
            <person name="Saada N."/>
            <person name="Tang L."/>
            <person name="Weissenberger G."/>
            <person name="Zhu Y."/>
            <person name="Hemphill L."/>
            <person name="Shang Y."/>
            <person name="Youmans B."/>
            <person name="Ayvaz T."/>
            <person name="Ross M."/>
            <person name="Santibanez J."/>
            <person name="Aqrawi P."/>
            <person name="Gross S."/>
            <person name="Joshi V."/>
            <person name="Fowler G."/>
            <person name="Nazareth L."/>
            <person name="Reid J."/>
            <person name="Worley K."/>
            <person name="Petrosino J."/>
            <person name="Highlander S."/>
            <person name="Gibbs R."/>
        </authorList>
    </citation>
    <scope>NUCLEOTIDE SEQUENCE [LARGE SCALE GENOMIC DNA]</scope>
    <source>
        <strain evidence="4">ATCC 17931 / CDC X599 / XDIA</strain>
    </source>
</reference>
<dbReference type="AlphaFoldDB" id="E3H0Z7"/>
<keyword evidence="1" id="KW-0175">Coiled coil</keyword>
<evidence type="ECO:0000256" key="2">
    <source>
        <dbReference type="SAM" id="MobiDB-lite"/>
    </source>
</evidence>
<dbReference type="KEGG" id="rdn:HMPREF0733_10542"/>
<dbReference type="Proteomes" id="UP000000387">
    <property type="component" value="Chromosome"/>
</dbReference>
<dbReference type="GeneID" id="71764843"/>
<dbReference type="EMBL" id="CP002280">
    <property type="protein sequence ID" value="ADP40000.1"/>
    <property type="molecule type" value="Genomic_DNA"/>
</dbReference>
<proteinExistence type="predicted"/>